<name>A0A833M904_9FIRM</name>
<keyword evidence="1" id="KW-0472">Membrane</keyword>
<proteinExistence type="predicted"/>
<feature type="transmembrane region" description="Helical" evidence="1">
    <location>
        <begin position="6"/>
        <end position="28"/>
    </location>
</feature>
<feature type="domain" description="DUF1980" evidence="2">
    <location>
        <begin position="62"/>
        <end position="182"/>
    </location>
</feature>
<dbReference type="OrthoDB" id="9770408at2"/>
<dbReference type="PANTHER" id="PTHR40047">
    <property type="entry name" value="UPF0703 PROTEIN YCGQ"/>
    <property type="match status" value="1"/>
</dbReference>
<reference evidence="3 4" key="1">
    <citation type="submission" date="2019-10" db="EMBL/GenBank/DDBJ databases">
        <title>Alkaliphilus serpentinus sp. nov. and Alkaliphilus pronyensis sp. nov., two novel anaerobic alkaliphilic species isolated from the serpentinized-hosted hydrothermal field of the Prony Bay (New Caledonia).</title>
        <authorList>
            <person name="Postec A."/>
        </authorList>
    </citation>
    <scope>NUCLEOTIDE SEQUENCE [LARGE SCALE GENOMIC DNA]</scope>
    <source>
        <strain evidence="3 4">LacT</strain>
    </source>
</reference>
<dbReference type="PANTHER" id="PTHR40047:SF1">
    <property type="entry name" value="UPF0703 PROTEIN YCGQ"/>
    <property type="match status" value="1"/>
</dbReference>
<evidence type="ECO:0000313" key="4">
    <source>
        <dbReference type="Proteomes" id="UP000465601"/>
    </source>
</evidence>
<evidence type="ECO:0000313" key="3">
    <source>
        <dbReference type="EMBL" id="KAB3528802.1"/>
    </source>
</evidence>
<evidence type="ECO:0000259" key="2">
    <source>
        <dbReference type="Pfam" id="PF21537"/>
    </source>
</evidence>
<keyword evidence="1" id="KW-0812">Transmembrane</keyword>
<organism evidence="3 4">
    <name type="scientific">Alkaliphilus serpentinus</name>
    <dbReference type="NCBI Taxonomy" id="1482731"/>
    <lineage>
        <taxon>Bacteria</taxon>
        <taxon>Bacillati</taxon>
        <taxon>Bacillota</taxon>
        <taxon>Clostridia</taxon>
        <taxon>Peptostreptococcales</taxon>
        <taxon>Natronincolaceae</taxon>
        <taxon>Alkaliphilus</taxon>
    </lineage>
</organism>
<dbReference type="AlphaFoldDB" id="A0A833M904"/>
<protein>
    <recommendedName>
        <fullName evidence="2">DUF1980 domain-containing protein</fullName>
    </recommendedName>
</protein>
<keyword evidence="4" id="KW-1185">Reference proteome</keyword>
<dbReference type="InterPro" id="IPR048447">
    <property type="entry name" value="DUF1980_C"/>
</dbReference>
<sequence length="185" mass="21489">MGKKDIITKAIVPLIIMSLLFFTIYSVAKKPNEEFPTDQSSTEDLREEINLRDPMEAMKIINGVMIFNNENYLINMVELMYNFEDYHGMGVDIQGFVLKPQDLEENSFYLTRYVITCCENDPEMITLNCYYDGDIPEENTWVKIEGSLQAMNYYDEDLGEESQKPLIVVNSLEAIPEPEEHYLEP</sequence>
<gene>
    <name evidence="3" type="ORF">F8153_10785</name>
</gene>
<evidence type="ECO:0000256" key="1">
    <source>
        <dbReference type="SAM" id="Phobius"/>
    </source>
</evidence>
<dbReference type="Proteomes" id="UP000465601">
    <property type="component" value="Unassembled WGS sequence"/>
</dbReference>
<dbReference type="Pfam" id="PF21537">
    <property type="entry name" value="DUF1980_C"/>
    <property type="match status" value="1"/>
</dbReference>
<dbReference type="InterPro" id="IPR052955">
    <property type="entry name" value="UPF0703_membrane_permease"/>
</dbReference>
<dbReference type="EMBL" id="WBZB01000039">
    <property type="protein sequence ID" value="KAB3528802.1"/>
    <property type="molecule type" value="Genomic_DNA"/>
</dbReference>
<accession>A0A833M904</accession>
<keyword evidence="1" id="KW-1133">Transmembrane helix</keyword>
<comment type="caution">
    <text evidence="3">The sequence shown here is derived from an EMBL/GenBank/DDBJ whole genome shotgun (WGS) entry which is preliminary data.</text>
</comment>
<dbReference type="RefSeq" id="WP_151866358.1">
    <property type="nucleotide sequence ID" value="NZ_WBZB01000039.1"/>
</dbReference>